<dbReference type="RefSeq" id="WP_181070844.1">
    <property type="nucleotide sequence ID" value="NZ_JAAMRF010000005.1"/>
</dbReference>
<organism evidence="1 2">
    <name type="scientific">Stutzerimonas azotifigens</name>
    <dbReference type="NCBI Taxonomy" id="291995"/>
    <lineage>
        <taxon>Bacteria</taxon>
        <taxon>Pseudomonadati</taxon>
        <taxon>Pseudomonadota</taxon>
        <taxon>Gammaproteobacteria</taxon>
        <taxon>Pseudomonadales</taxon>
        <taxon>Pseudomonadaceae</taxon>
        <taxon>Stutzerimonas</taxon>
    </lineage>
</organism>
<dbReference type="EMBL" id="JAAMRF010000005">
    <property type="protein sequence ID" value="MBA1273913.1"/>
    <property type="molecule type" value="Genomic_DNA"/>
</dbReference>
<reference evidence="1 2" key="1">
    <citation type="submission" date="2020-02" db="EMBL/GenBank/DDBJ databases">
        <title>Synteny-based analysis reveals conserved mechanism for high triclosan tolerance in Pseudomonas, as well as instances of horizontal transfer.</title>
        <authorList>
            <person name="Mcfarland A.G."/>
            <person name="Bertucci H.K."/>
            <person name="Litmann E."/>
            <person name="Shen J."/>
            <person name="Huttenhower C."/>
            <person name="Hartmann E.M."/>
        </authorList>
    </citation>
    <scope>NUCLEOTIDE SEQUENCE [LARGE SCALE GENOMIC DNA]</scope>
    <source>
        <strain evidence="1 2">115A1</strain>
    </source>
</reference>
<dbReference type="InterPro" id="IPR027023">
    <property type="entry name" value="Put_LipoPS_kinase_InaA"/>
</dbReference>
<dbReference type="InterPro" id="IPR011009">
    <property type="entry name" value="Kinase-like_dom_sf"/>
</dbReference>
<proteinExistence type="predicted"/>
<accession>A0ABR5Z137</accession>
<dbReference type="SUPFAM" id="SSF56112">
    <property type="entry name" value="Protein kinase-like (PK-like)"/>
    <property type="match status" value="1"/>
</dbReference>
<keyword evidence="2" id="KW-1185">Reference proteome</keyword>
<gene>
    <name evidence="1" type="ORF">G7026_11130</name>
</gene>
<dbReference type="PIRSF" id="PIRSF026326">
    <property type="entry name" value="InaA"/>
    <property type="match status" value="1"/>
</dbReference>
<comment type="caution">
    <text evidence="1">The sequence shown here is derived from an EMBL/GenBank/DDBJ whole genome shotgun (WGS) entry which is preliminary data.</text>
</comment>
<evidence type="ECO:0000313" key="1">
    <source>
        <dbReference type="EMBL" id="MBA1273913.1"/>
    </source>
</evidence>
<dbReference type="Pfam" id="PF06293">
    <property type="entry name" value="Kdo"/>
    <property type="match status" value="1"/>
</dbReference>
<dbReference type="Proteomes" id="UP000786387">
    <property type="component" value="Unassembled WGS sequence"/>
</dbReference>
<name>A0ABR5Z137_9GAMM</name>
<sequence length="237" mass="27356">MDALIGLQPAPGGDTRFERWWNSEGEWVELPNQRRGGHSGVQRLVSRDPDQPILYCKRQVGHLYRSLRYPFGRPTVLRERQALLALERLGIRVPSLIYCAAQKEAGQWQALLVTEALEGFISLQEWYAPNGPHRHDGALNDKMLKQLAFTLARLHRAGWQHGCCYPKHIFVKVGTRDAETDVVIALLDLEKSRRRWRTSAASRHDLRQLLRHREHMPLEDWVLFQQAYLQALGTRAA</sequence>
<protein>
    <submittedName>
        <fullName evidence="1">InaA protein</fullName>
    </submittedName>
</protein>
<evidence type="ECO:0000313" key="2">
    <source>
        <dbReference type="Proteomes" id="UP000786387"/>
    </source>
</evidence>